<evidence type="ECO:0000256" key="3">
    <source>
        <dbReference type="ARBA" id="ARBA00022490"/>
    </source>
</evidence>
<comment type="subcellular location">
    <subcellularLocation>
        <location evidence="1 8">Cytoplasm</location>
    </subcellularLocation>
</comment>
<dbReference type="InterPro" id="IPR020900">
    <property type="entry name" value="Arg_repress_DNA-bd"/>
</dbReference>
<dbReference type="InterPro" id="IPR001669">
    <property type="entry name" value="Arg_repress"/>
</dbReference>
<proteinExistence type="inferred from homology"/>
<dbReference type="Pfam" id="PF02863">
    <property type="entry name" value="Arg_repressor_C"/>
    <property type="match status" value="1"/>
</dbReference>
<protein>
    <recommendedName>
        <fullName evidence="8 9">Arginine repressor</fullName>
    </recommendedName>
</protein>
<keyword evidence="3 8" id="KW-0963">Cytoplasm</keyword>
<keyword evidence="7 8" id="KW-0804">Transcription</keyword>
<dbReference type="GO" id="GO:0006526">
    <property type="term" value="P:L-arginine biosynthetic process"/>
    <property type="evidence" value="ECO:0007669"/>
    <property type="project" value="UniProtKB-UniPathway"/>
</dbReference>
<feature type="domain" description="Arginine repressor DNA-binding" evidence="10">
    <location>
        <begin position="1"/>
        <end position="66"/>
    </location>
</feature>
<dbReference type="Gene3D" id="3.30.1360.40">
    <property type="match status" value="1"/>
</dbReference>
<dbReference type="GO" id="GO:0003700">
    <property type="term" value="F:DNA-binding transcription factor activity"/>
    <property type="evidence" value="ECO:0007669"/>
    <property type="project" value="UniProtKB-UniRule"/>
</dbReference>
<comment type="caution">
    <text evidence="12">The sequence shown here is derived from an EMBL/GenBank/DDBJ whole genome shotgun (WGS) entry which is preliminary data.</text>
</comment>
<keyword evidence="8" id="KW-0028">Amino-acid biosynthesis</keyword>
<keyword evidence="13" id="KW-1185">Reference proteome</keyword>
<dbReference type="HAMAP" id="MF_00173">
    <property type="entry name" value="Arg_repressor"/>
    <property type="match status" value="1"/>
</dbReference>
<evidence type="ECO:0000256" key="5">
    <source>
        <dbReference type="ARBA" id="ARBA00023015"/>
    </source>
</evidence>
<reference evidence="12 13" key="1">
    <citation type="submission" date="2016-11" db="EMBL/GenBank/DDBJ databases">
        <title>Actinomyces gypaetusis sp. nov. isolated from the vulture Gypaetus barbatus in Qinghai Tibet Plateau China.</title>
        <authorList>
            <person name="Meng X."/>
        </authorList>
    </citation>
    <scope>NUCLEOTIDE SEQUENCE [LARGE SCALE GENOMIC DNA]</scope>
    <source>
        <strain evidence="12 13">VUL4_2</strain>
    </source>
</reference>
<evidence type="ECO:0000256" key="9">
    <source>
        <dbReference type="NCBIfam" id="TIGR01529"/>
    </source>
</evidence>
<dbReference type="Gene3D" id="1.10.10.10">
    <property type="entry name" value="Winged helix-like DNA-binding domain superfamily/Winged helix DNA-binding domain"/>
    <property type="match status" value="1"/>
</dbReference>
<evidence type="ECO:0000259" key="11">
    <source>
        <dbReference type="Pfam" id="PF02863"/>
    </source>
</evidence>
<dbReference type="PANTHER" id="PTHR34471">
    <property type="entry name" value="ARGININE REPRESSOR"/>
    <property type="match status" value="1"/>
</dbReference>
<sequence>MSRAKRLRAIKDLIDNQVIGSQSELQTALENAGFKVTQATISRDLLELGATRVRGVGGSFRYVLSGDHLKADPAFNPRRAQTTTVTIESIRIAQNQIVVRTLTGAAQFLAAAIDSLDEERILGTIAGDDTILLICENQTDANDVAEFLQNTYS</sequence>
<dbReference type="NCBIfam" id="TIGR01529">
    <property type="entry name" value="argR_whole"/>
    <property type="match status" value="1"/>
</dbReference>
<dbReference type="Proteomes" id="UP000186785">
    <property type="component" value="Unassembled WGS sequence"/>
</dbReference>
<dbReference type="GO" id="GO:0051259">
    <property type="term" value="P:protein complex oligomerization"/>
    <property type="evidence" value="ECO:0007669"/>
    <property type="project" value="InterPro"/>
</dbReference>
<name>A0A1Q5PKK2_9ACTO</name>
<dbReference type="AlphaFoldDB" id="A0A1Q5PKK2"/>
<dbReference type="SUPFAM" id="SSF55252">
    <property type="entry name" value="C-terminal domain of arginine repressor"/>
    <property type="match status" value="1"/>
</dbReference>
<comment type="similarity">
    <text evidence="2 8">Belongs to the ArgR family.</text>
</comment>
<dbReference type="GO" id="GO:0003677">
    <property type="term" value="F:DNA binding"/>
    <property type="evidence" value="ECO:0007669"/>
    <property type="project" value="UniProtKB-KW"/>
</dbReference>
<gene>
    <name evidence="8" type="primary">argR</name>
    <name evidence="12" type="ORF">BSR29_05950</name>
</gene>
<evidence type="ECO:0000256" key="7">
    <source>
        <dbReference type="ARBA" id="ARBA00023163"/>
    </source>
</evidence>
<evidence type="ECO:0000256" key="6">
    <source>
        <dbReference type="ARBA" id="ARBA00023125"/>
    </source>
</evidence>
<dbReference type="GO" id="GO:0005737">
    <property type="term" value="C:cytoplasm"/>
    <property type="evidence" value="ECO:0007669"/>
    <property type="project" value="UniProtKB-SubCell"/>
</dbReference>
<keyword evidence="4 8" id="KW-0678">Repressor</keyword>
<dbReference type="UniPathway" id="UPA00068"/>
<evidence type="ECO:0000313" key="13">
    <source>
        <dbReference type="Proteomes" id="UP000186785"/>
    </source>
</evidence>
<evidence type="ECO:0000256" key="1">
    <source>
        <dbReference type="ARBA" id="ARBA00004496"/>
    </source>
</evidence>
<comment type="pathway">
    <text evidence="8">Amino-acid biosynthesis; L-arginine biosynthesis [regulation].</text>
</comment>
<feature type="domain" description="Arginine repressor C-terminal" evidence="11">
    <location>
        <begin position="87"/>
        <end position="149"/>
    </location>
</feature>
<evidence type="ECO:0000259" key="10">
    <source>
        <dbReference type="Pfam" id="PF01316"/>
    </source>
</evidence>
<keyword evidence="8" id="KW-0055">Arginine biosynthesis</keyword>
<dbReference type="GO" id="GO:1900079">
    <property type="term" value="P:regulation of arginine biosynthetic process"/>
    <property type="evidence" value="ECO:0007669"/>
    <property type="project" value="UniProtKB-UniRule"/>
</dbReference>
<dbReference type="InterPro" id="IPR036390">
    <property type="entry name" value="WH_DNA-bd_sf"/>
</dbReference>
<dbReference type="OrthoDB" id="7060358at2"/>
<dbReference type="EMBL" id="MQSV01000004">
    <property type="protein sequence ID" value="OKL47166.1"/>
    <property type="molecule type" value="Genomic_DNA"/>
</dbReference>
<accession>A0A1Q5PKK2</accession>
<dbReference type="PANTHER" id="PTHR34471:SF1">
    <property type="entry name" value="ARGININE REPRESSOR"/>
    <property type="match status" value="1"/>
</dbReference>
<dbReference type="RefSeq" id="WP_073709399.1">
    <property type="nucleotide sequence ID" value="NZ_MQSV01000004.1"/>
</dbReference>
<dbReference type="SUPFAM" id="SSF46785">
    <property type="entry name" value="Winged helix' DNA-binding domain"/>
    <property type="match status" value="1"/>
</dbReference>
<evidence type="ECO:0000256" key="2">
    <source>
        <dbReference type="ARBA" id="ARBA00008316"/>
    </source>
</evidence>
<evidence type="ECO:0000256" key="8">
    <source>
        <dbReference type="HAMAP-Rule" id="MF_00173"/>
    </source>
</evidence>
<dbReference type="Pfam" id="PF01316">
    <property type="entry name" value="Arg_repressor"/>
    <property type="match status" value="1"/>
</dbReference>
<evidence type="ECO:0000256" key="4">
    <source>
        <dbReference type="ARBA" id="ARBA00022491"/>
    </source>
</evidence>
<keyword evidence="6 8" id="KW-0238">DNA-binding</keyword>
<evidence type="ECO:0000313" key="12">
    <source>
        <dbReference type="EMBL" id="OKL47166.1"/>
    </source>
</evidence>
<dbReference type="GO" id="GO:0034618">
    <property type="term" value="F:arginine binding"/>
    <property type="evidence" value="ECO:0007669"/>
    <property type="project" value="InterPro"/>
</dbReference>
<dbReference type="InterPro" id="IPR036388">
    <property type="entry name" value="WH-like_DNA-bd_sf"/>
</dbReference>
<organism evidence="12 13">
    <name type="scientific">Boudabousia liubingyangii</name>
    <dbReference type="NCBI Taxonomy" id="1921764"/>
    <lineage>
        <taxon>Bacteria</taxon>
        <taxon>Bacillati</taxon>
        <taxon>Actinomycetota</taxon>
        <taxon>Actinomycetes</taxon>
        <taxon>Actinomycetales</taxon>
        <taxon>Actinomycetaceae</taxon>
        <taxon>Boudabousia</taxon>
    </lineage>
</organism>
<dbReference type="STRING" id="1921764.BSR28_08330"/>
<keyword evidence="5 8" id="KW-0805">Transcription regulation</keyword>
<dbReference type="InterPro" id="IPR036251">
    <property type="entry name" value="Arg_repress_C_sf"/>
</dbReference>
<comment type="function">
    <text evidence="8">Regulates arginine biosynthesis genes.</text>
</comment>
<dbReference type="InterPro" id="IPR020899">
    <property type="entry name" value="Arg_repress_C"/>
</dbReference>
<dbReference type="PRINTS" id="PR01467">
    <property type="entry name" value="ARGREPRESSOR"/>
</dbReference>